<evidence type="ECO:0000313" key="2">
    <source>
        <dbReference type="EMBL" id="KAK6620289.1"/>
    </source>
</evidence>
<accession>A0ABR1AIU2</accession>
<feature type="region of interest" description="Disordered" evidence="1">
    <location>
        <begin position="22"/>
        <end position="51"/>
    </location>
</feature>
<dbReference type="Proteomes" id="UP001359485">
    <property type="component" value="Unassembled WGS sequence"/>
</dbReference>
<gene>
    <name evidence="2" type="ORF">RUM44_006690</name>
</gene>
<comment type="caution">
    <text evidence="2">The sequence shown here is derived from an EMBL/GenBank/DDBJ whole genome shotgun (WGS) entry which is preliminary data.</text>
</comment>
<organism evidence="2 3">
    <name type="scientific">Polyplax serrata</name>
    <name type="common">Common mouse louse</name>
    <dbReference type="NCBI Taxonomy" id="468196"/>
    <lineage>
        <taxon>Eukaryota</taxon>
        <taxon>Metazoa</taxon>
        <taxon>Ecdysozoa</taxon>
        <taxon>Arthropoda</taxon>
        <taxon>Hexapoda</taxon>
        <taxon>Insecta</taxon>
        <taxon>Pterygota</taxon>
        <taxon>Neoptera</taxon>
        <taxon>Paraneoptera</taxon>
        <taxon>Psocodea</taxon>
        <taxon>Troctomorpha</taxon>
        <taxon>Phthiraptera</taxon>
        <taxon>Anoplura</taxon>
        <taxon>Polyplacidae</taxon>
        <taxon>Polyplax</taxon>
    </lineage>
</organism>
<protein>
    <submittedName>
        <fullName evidence="2">Uncharacterized protein</fullName>
    </submittedName>
</protein>
<dbReference type="EMBL" id="JAWJWF010000048">
    <property type="protein sequence ID" value="KAK6620289.1"/>
    <property type="molecule type" value="Genomic_DNA"/>
</dbReference>
<evidence type="ECO:0000256" key="1">
    <source>
        <dbReference type="SAM" id="MobiDB-lite"/>
    </source>
</evidence>
<keyword evidence="3" id="KW-1185">Reference proteome</keyword>
<sequence length="79" mass="8638">MRGWSRLYSTCMKVDCALDSSSHMGPSTGALASRESDEIRTGFGETGRDGRLPVQKPILERQMTPEESVRGVSDFVACV</sequence>
<evidence type="ECO:0000313" key="3">
    <source>
        <dbReference type="Proteomes" id="UP001359485"/>
    </source>
</evidence>
<feature type="compositionally biased region" description="Basic and acidic residues" evidence="1">
    <location>
        <begin position="34"/>
        <end position="51"/>
    </location>
</feature>
<name>A0ABR1AIU2_POLSC</name>
<reference evidence="2 3" key="1">
    <citation type="submission" date="2023-09" db="EMBL/GenBank/DDBJ databases">
        <title>Genomes of two closely related lineages of the louse Polyplax serrata with different host specificities.</title>
        <authorList>
            <person name="Martinu J."/>
            <person name="Tarabai H."/>
            <person name="Stefka J."/>
            <person name="Hypsa V."/>
        </authorList>
    </citation>
    <scope>NUCLEOTIDE SEQUENCE [LARGE SCALE GENOMIC DNA]</scope>
    <source>
        <strain evidence="2">98ZLc_SE</strain>
    </source>
</reference>
<proteinExistence type="predicted"/>